<reference evidence="1 2" key="1">
    <citation type="journal article" date="2006" name="Nature">
        <title>Global trends of whole-genome duplications revealed by the ciliate Paramecium tetraurelia.</title>
        <authorList>
            <consortium name="Genoscope"/>
            <person name="Aury J.-M."/>
            <person name="Jaillon O."/>
            <person name="Duret L."/>
            <person name="Noel B."/>
            <person name="Jubin C."/>
            <person name="Porcel B.M."/>
            <person name="Segurens B."/>
            <person name="Daubin V."/>
            <person name="Anthouard V."/>
            <person name="Aiach N."/>
            <person name="Arnaiz O."/>
            <person name="Billaut A."/>
            <person name="Beisson J."/>
            <person name="Blanc I."/>
            <person name="Bouhouche K."/>
            <person name="Camara F."/>
            <person name="Duharcourt S."/>
            <person name="Guigo R."/>
            <person name="Gogendeau D."/>
            <person name="Katinka M."/>
            <person name="Keller A.-M."/>
            <person name="Kissmehl R."/>
            <person name="Klotz C."/>
            <person name="Koll F."/>
            <person name="Le Moue A."/>
            <person name="Lepere C."/>
            <person name="Malinsky S."/>
            <person name="Nowacki M."/>
            <person name="Nowak J.K."/>
            <person name="Plattner H."/>
            <person name="Poulain J."/>
            <person name="Ruiz F."/>
            <person name="Serrano V."/>
            <person name="Zagulski M."/>
            <person name="Dessen P."/>
            <person name="Betermier M."/>
            <person name="Weissenbach J."/>
            <person name="Scarpelli C."/>
            <person name="Schachter V."/>
            <person name="Sperling L."/>
            <person name="Meyer E."/>
            <person name="Cohen J."/>
            <person name="Wincker P."/>
        </authorList>
    </citation>
    <scope>NUCLEOTIDE SEQUENCE [LARGE SCALE GENOMIC DNA]</scope>
    <source>
        <strain evidence="1 2">Stock d4-2</strain>
    </source>
</reference>
<proteinExistence type="predicted"/>
<dbReference type="Proteomes" id="UP000000600">
    <property type="component" value="Unassembled WGS sequence"/>
</dbReference>
<name>A0DU31_PARTE</name>
<dbReference type="HOGENOM" id="CLU_2364179_0_0_1"/>
<dbReference type="GeneID" id="5039730"/>
<accession>A0DU31</accession>
<sequence length="96" mass="11331">MQQFKLLAQQFRIITFKYLFQYAFNIDCIKCIFTSLFGQILTLFYIKIKYLEALFGNSFNLSTHIDGIVGHQESIESYFHEIFDKAFTAIHIFINA</sequence>
<dbReference type="RefSeq" id="XP_001453945.1">
    <property type="nucleotide sequence ID" value="XM_001453908.1"/>
</dbReference>
<organism evidence="1 2">
    <name type="scientific">Paramecium tetraurelia</name>
    <dbReference type="NCBI Taxonomy" id="5888"/>
    <lineage>
        <taxon>Eukaryota</taxon>
        <taxon>Sar</taxon>
        <taxon>Alveolata</taxon>
        <taxon>Ciliophora</taxon>
        <taxon>Intramacronucleata</taxon>
        <taxon>Oligohymenophorea</taxon>
        <taxon>Peniculida</taxon>
        <taxon>Parameciidae</taxon>
        <taxon>Paramecium</taxon>
    </lineage>
</organism>
<evidence type="ECO:0000313" key="2">
    <source>
        <dbReference type="Proteomes" id="UP000000600"/>
    </source>
</evidence>
<gene>
    <name evidence="1" type="ORF">GSPATT00039774001</name>
</gene>
<dbReference type="AlphaFoldDB" id="A0DU31"/>
<dbReference type="InParanoid" id="A0DU31"/>
<dbReference type="EMBL" id="CT868584">
    <property type="protein sequence ID" value="CAK86548.1"/>
    <property type="molecule type" value="Genomic_DNA"/>
</dbReference>
<dbReference type="KEGG" id="ptm:GSPATT00039774001"/>
<protein>
    <submittedName>
        <fullName evidence="1">Uncharacterized protein</fullName>
    </submittedName>
</protein>
<keyword evidence="2" id="KW-1185">Reference proteome</keyword>
<evidence type="ECO:0000313" key="1">
    <source>
        <dbReference type="EMBL" id="CAK86548.1"/>
    </source>
</evidence>